<gene>
    <name evidence="3" type="ORF">AFERRI_20795</name>
    <name evidence="2" type="ORF">AFERRI_420164</name>
</gene>
<accession>A0A060URE0</accession>
<protein>
    <submittedName>
        <fullName evidence="2">Glutaredoxin</fullName>
    </submittedName>
</protein>
<name>A0A060URE0_9PROT</name>
<dbReference type="PROSITE" id="PS51354">
    <property type="entry name" value="GLUTAREDOXIN_2"/>
    <property type="match status" value="1"/>
</dbReference>
<evidence type="ECO:0000313" key="3">
    <source>
        <dbReference type="EMBL" id="SMH66006.1"/>
    </source>
</evidence>
<reference evidence="2" key="2">
    <citation type="submission" date="2014-07" db="EMBL/GenBank/DDBJ databases">
        <title>Initial genome analysis of the psychrotolerant acidophile Acidithiobacillus ferrivorans CF27: insights into iron and sulfur oxidation pathways and into biofilm formation.</title>
        <authorList>
            <person name="Talla E."/>
            <person name="Hedrich S."/>
            <person name="Mangenot S."/>
            <person name="Ji B."/>
            <person name="Johnson D.B."/>
            <person name="Barbe V."/>
            <person name="Bonnefoy V."/>
        </authorList>
    </citation>
    <scope>NUCLEOTIDE SEQUENCE [LARGE SCALE GENOMIC DNA]</scope>
    <source>
        <strain evidence="2">CF27</strain>
    </source>
</reference>
<dbReference type="Pfam" id="PF00462">
    <property type="entry name" value="Glutaredoxin"/>
    <property type="match status" value="1"/>
</dbReference>
<dbReference type="RefSeq" id="WP_014027731.1">
    <property type="nucleotide sequence ID" value="NZ_CCCS020000037.1"/>
</dbReference>
<evidence type="ECO:0000313" key="4">
    <source>
        <dbReference type="Proteomes" id="UP000193925"/>
    </source>
</evidence>
<proteinExistence type="predicted"/>
<dbReference type="SUPFAM" id="SSF52833">
    <property type="entry name" value="Thioredoxin-like"/>
    <property type="match status" value="1"/>
</dbReference>
<dbReference type="AlphaFoldDB" id="A0A060URE0"/>
<evidence type="ECO:0000313" key="2">
    <source>
        <dbReference type="EMBL" id="CDQ10866.1"/>
    </source>
</evidence>
<dbReference type="OrthoDB" id="9795531at2"/>
<evidence type="ECO:0000259" key="1">
    <source>
        <dbReference type="Pfam" id="PF00462"/>
    </source>
</evidence>
<dbReference type="EMBL" id="CCCS020000037">
    <property type="protein sequence ID" value="CDQ10866.1"/>
    <property type="molecule type" value="Genomic_DNA"/>
</dbReference>
<keyword evidence="4" id="KW-1185">Reference proteome</keyword>
<feature type="domain" description="Glutaredoxin" evidence="1">
    <location>
        <begin position="5"/>
        <end position="61"/>
    </location>
</feature>
<reference evidence="2" key="1">
    <citation type="submission" date="2014-03" db="EMBL/GenBank/DDBJ databases">
        <authorList>
            <person name="Genoscope - CEA"/>
        </authorList>
    </citation>
    <scope>NUCLEOTIDE SEQUENCE [LARGE SCALE GENOMIC DNA]</scope>
    <source>
        <strain evidence="2">CF27</strain>
    </source>
</reference>
<dbReference type="InterPro" id="IPR002109">
    <property type="entry name" value="Glutaredoxin"/>
</dbReference>
<dbReference type="Gene3D" id="3.40.30.10">
    <property type="entry name" value="Glutaredoxin"/>
    <property type="match status" value="1"/>
</dbReference>
<sequence>MSDPVLLYTSPGCPDCAAVRRYLEEHHVAYEERDVTTPSVAAEAKLHYGVRVAPITVIAGEALWGTFAHQKPRLDELLTKT</sequence>
<dbReference type="EMBL" id="LT841305">
    <property type="protein sequence ID" value="SMH66006.1"/>
    <property type="molecule type" value="Genomic_DNA"/>
</dbReference>
<dbReference type="InterPro" id="IPR036249">
    <property type="entry name" value="Thioredoxin-like_sf"/>
</dbReference>
<dbReference type="Proteomes" id="UP000193925">
    <property type="component" value="Chromosome AFERRI"/>
</dbReference>
<reference evidence="3 4" key="3">
    <citation type="submission" date="2017-03" db="EMBL/GenBank/DDBJ databases">
        <authorList>
            <person name="Regsiter A."/>
            <person name="William W."/>
        </authorList>
    </citation>
    <scope>NUCLEOTIDE SEQUENCE [LARGE SCALE GENOMIC DNA]</scope>
    <source>
        <strain evidence="3">PRJEB5721</strain>
    </source>
</reference>
<dbReference type="CDD" id="cd02976">
    <property type="entry name" value="NrdH"/>
    <property type="match status" value="1"/>
</dbReference>
<organism evidence="2">
    <name type="scientific">Acidithiobacillus ferrivorans</name>
    <dbReference type="NCBI Taxonomy" id="160808"/>
    <lineage>
        <taxon>Bacteria</taxon>
        <taxon>Pseudomonadati</taxon>
        <taxon>Pseudomonadota</taxon>
        <taxon>Acidithiobacillia</taxon>
        <taxon>Acidithiobacillales</taxon>
        <taxon>Acidithiobacillaceae</taxon>
        <taxon>Acidithiobacillus</taxon>
    </lineage>
</organism>